<dbReference type="GO" id="GO:0006355">
    <property type="term" value="P:regulation of DNA-templated transcription"/>
    <property type="evidence" value="ECO:0007669"/>
    <property type="project" value="InterPro"/>
</dbReference>
<protein>
    <recommendedName>
        <fullName evidence="5">HTH luxR-type domain-containing protein</fullName>
    </recommendedName>
</protein>
<dbReference type="InterPro" id="IPR000792">
    <property type="entry name" value="Tscrpt_reg_LuxR_C"/>
</dbReference>
<evidence type="ECO:0000256" key="1">
    <source>
        <dbReference type="ARBA" id="ARBA00023015"/>
    </source>
</evidence>
<dbReference type="SUPFAM" id="SSF46894">
    <property type="entry name" value="C-terminal effector domain of the bipartite response regulators"/>
    <property type="match status" value="1"/>
</dbReference>
<keyword evidence="7" id="KW-1185">Reference proteome</keyword>
<keyword evidence="2" id="KW-0238">DNA-binding</keyword>
<keyword evidence="3" id="KW-0804">Transcription</keyword>
<dbReference type="Gene3D" id="1.10.10.10">
    <property type="entry name" value="Winged helix-like DNA-binding domain superfamily/Winged helix DNA-binding domain"/>
    <property type="match status" value="1"/>
</dbReference>
<keyword evidence="4" id="KW-0175">Coiled coil</keyword>
<dbReference type="InterPro" id="IPR036388">
    <property type="entry name" value="WH-like_DNA-bd_sf"/>
</dbReference>
<evidence type="ECO:0000313" key="6">
    <source>
        <dbReference type="EMBL" id="TDD71212.1"/>
    </source>
</evidence>
<dbReference type="CDD" id="cd06170">
    <property type="entry name" value="LuxR_C_like"/>
    <property type="match status" value="1"/>
</dbReference>
<dbReference type="Proteomes" id="UP000295217">
    <property type="component" value="Unassembled WGS sequence"/>
</dbReference>
<dbReference type="PANTHER" id="PTHR44688:SF16">
    <property type="entry name" value="DNA-BINDING TRANSCRIPTIONAL ACTIVATOR DEVR_DOSR"/>
    <property type="match status" value="1"/>
</dbReference>
<name>A0A4R5AM15_9ACTN</name>
<dbReference type="Pfam" id="PF25873">
    <property type="entry name" value="WHD_MalT"/>
    <property type="match status" value="1"/>
</dbReference>
<dbReference type="Gene3D" id="1.25.40.10">
    <property type="entry name" value="Tetratricopeptide repeat domain"/>
    <property type="match status" value="1"/>
</dbReference>
<feature type="domain" description="HTH luxR-type" evidence="5">
    <location>
        <begin position="849"/>
        <end position="914"/>
    </location>
</feature>
<dbReference type="InterPro" id="IPR016032">
    <property type="entry name" value="Sig_transdc_resp-reg_C-effctor"/>
</dbReference>
<evidence type="ECO:0000256" key="4">
    <source>
        <dbReference type="SAM" id="Coils"/>
    </source>
</evidence>
<keyword evidence="1" id="KW-0805">Transcription regulation</keyword>
<comment type="caution">
    <text evidence="6">The sequence shown here is derived from an EMBL/GenBank/DDBJ whole genome shotgun (WGS) entry which is preliminary data.</text>
</comment>
<dbReference type="Pfam" id="PF00196">
    <property type="entry name" value="GerE"/>
    <property type="match status" value="1"/>
</dbReference>
<dbReference type="SMART" id="SM00421">
    <property type="entry name" value="HTH_LUXR"/>
    <property type="match status" value="1"/>
</dbReference>
<feature type="coiled-coil region" evidence="4">
    <location>
        <begin position="545"/>
        <end position="572"/>
    </location>
</feature>
<dbReference type="SUPFAM" id="SSF52540">
    <property type="entry name" value="P-loop containing nucleoside triphosphate hydrolases"/>
    <property type="match status" value="1"/>
</dbReference>
<proteinExistence type="predicted"/>
<organism evidence="6 7">
    <name type="scientific">Jiangella aurantiaca</name>
    <dbReference type="NCBI Taxonomy" id="2530373"/>
    <lineage>
        <taxon>Bacteria</taxon>
        <taxon>Bacillati</taxon>
        <taxon>Actinomycetota</taxon>
        <taxon>Actinomycetes</taxon>
        <taxon>Jiangellales</taxon>
        <taxon>Jiangellaceae</taxon>
        <taxon>Jiangella</taxon>
    </lineage>
</organism>
<evidence type="ECO:0000313" key="7">
    <source>
        <dbReference type="Proteomes" id="UP000295217"/>
    </source>
</evidence>
<reference evidence="6 7" key="1">
    <citation type="submission" date="2019-02" db="EMBL/GenBank/DDBJ databases">
        <title>Draft genome sequences of novel Actinobacteria.</title>
        <authorList>
            <person name="Sahin N."/>
            <person name="Ay H."/>
            <person name="Saygin H."/>
        </authorList>
    </citation>
    <scope>NUCLEOTIDE SEQUENCE [LARGE SCALE GENOMIC DNA]</scope>
    <source>
        <strain evidence="6 7">8K307</strain>
    </source>
</reference>
<dbReference type="InterPro" id="IPR027417">
    <property type="entry name" value="P-loop_NTPase"/>
</dbReference>
<evidence type="ECO:0000256" key="2">
    <source>
        <dbReference type="ARBA" id="ARBA00023125"/>
    </source>
</evidence>
<dbReference type="Gene3D" id="3.40.50.300">
    <property type="entry name" value="P-loop containing nucleotide triphosphate hydrolases"/>
    <property type="match status" value="1"/>
</dbReference>
<dbReference type="InterPro" id="IPR059106">
    <property type="entry name" value="WHD_MalT"/>
</dbReference>
<evidence type="ECO:0000259" key="5">
    <source>
        <dbReference type="PROSITE" id="PS50043"/>
    </source>
</evidence>
<accession>A0A4R5AM15</accession>
<dbReference type="InterPro" id="IPR011990">
    <property type="entry name" value="TPR-like_helical_dom_sf"/>
</dbReference>
<dbReference type="PANTHER" id="PTHR44688">
    <property type="entry name" value="DNA-BINDING TRANSCRIPTIONAL ACTIVATOR DEVR_DOSR"/>
    <property type="match status" value="1"/>
</dbReference>
<gene>
    <name evidence="6" type="ORF">E1262_06195</name>
</gene>
<dbReference type="EMBL" id="SMLB01000006">
    <property type="protein sequence ID" value="TDD71212.1"/>
    <property type="molecule type" value="Genomic_DNA"/>
</dbReference>
<sequence>MRGRIRRPRRWIYLKRSQADEASTMVVRVVASAGSRGRARVQEAKLRVPRLPASAVPRTRLLAKVDSAAARGVAVTLVSAPAGAGKTMLLAQCWRWVHQRGDAVAWLSLDDYDNDPFVMWSGILRACGRAVRGLDPPAEVRLGALRPPSEAGNSGFLTAFFDALSSLPGTLWIILDDVHVITSAAGLATLAALIRTEDPHVRFMLGSRFDPPLLTARMVMDGQAWDLRAADLAFDHAEADQLLRSHAIDVSERDLALLLARTEGWAAGLRLAALSMASQDDVGAYIADFAGDDRPLSDYLVAEVLTALSDDTVDLLLATSVAETLTPELASKLSGRQDAGAVLARLARDNALVYRVGPAPTAYRLHGLLRGYLLAEGSRRNADAQRLHHIKASEWFAEHRLPALALDHAAQGGDWQRVVDLIDTHGLQLLLAGDGSSLCRIVDLLPEGWLARPGTTLIAALAALESGALASARRLIDHVGRRPEVHSDRRLQLLHTTALLYEARLRGDRSDRLAELIALSDVPVSGESDLALLAAVNRGILRIWLMEFQRANADLEAALRMARRDARDALALECISYLAVCAAALGDFDAVERRGDEAVELASQRGWSATARMAPVYLLAAGAAWQRLDSEAAAKYVSLVSTIDADLEPEVELSARLLDASIAFETGTNRRDAVRNMRQAWPHDKPQLLPVSIAYFCLNELQMALSVGDGFATAEVVARAERLLGETGDTFVMRALVHAHHGRKAAARNVLAPVLSGAATCVVVNCEITAWLLAAHFAAESDEPARAHDALLQALDLAAPRRMYRELMAASSRVKSLLVRGEGRFGEHKKFVGGFLAAATATRGADILPTVSGEALTARELDVLRDLPSLLSLEEIAAAHVLSVNTVKTHLKAIYRKFDVSNRRQAVDRARELGLL</sequence>
<dbReference type="AlphaFoldDB" id="A0A4R5AM15"/>
<dbReference type="PROSITE" id="PS50043">
    <property type="entry name" value="HTH_LUXR_2"/>
    <property type="match status" value="1"/>
</dbReference>
<dbReference type="GO" id="GO:0003677">
    <property type="term" value="F:DNA binding"/>
    <property type="evidence" value="ECO:0007669"/>
    <property type="project" value="UniProtKB-KW"/>
</dbReference>
<evidence type="ECO:0000256" key="3">
    <source>
        <dbReference type="ARBA" id="ARBA00023163"/>
    </source>
</evidence>